<gene>
    <name evidence="2" type="ORF">A9O66_11980</name>
    <name evidence="1" type="ORF">VOI32_31435</name>
</gene>
<proteinExistence type="predicted"/>
<reference evidence="2" key="2">
    <citation type="submission" date="2016-06" db="EMBL/GenBank/DDBJ databases">
        <authorList>
            <person name="Huang P."/>
            <person name="Jiang X."/>
            <person name="Liu X."/>
        </authorList>
    </citation>
    <scope>NUCLEOTIDE SEQUENCE</scope>
    <source>
        <strain evidence="2">852011</strain>
    </source>
</reference>
<evidence type="ECO:0000313" key="4">
    <source>
        <dbReference type="Proteomes" id="UP001462961"/>
    </source>
</evidence>
<accession>A0A9Q6S1V7</accession>
<dbReference type="AlphaFoldDB" id="A0A9Q6S1V7"/>
<evidence type="ECO:0000313" key="2">
    <source>
        <dbReference type="EMBL" id="QLB63039.1"/>
    </source>
</evidence>
<keyword evidence="4" id="KW-1185">Reference proteome</keyword>
<sequence>MKVFLMSDLVVHELVSMQLEGKWLTAAQFAESAQMWISRHGQKNQLSRRMLEVFQHEAEQIAGRLMNDAIADGSDSRLKALLLAIPAVNYADPLSASALAASLEVCRRKLCDCCSHRLEPGNPQKVHETERWRCHPALRQFLCGSAAAHETEGGVSAGEDGLAASARQ</sequence>
<dbReference type="Proteomes" id="UP000509548">
    <property type="component" value="Chromosome 1"/>
</dbReference>
<evidence type="ECO:0000313" key="1">
    <source>
        <dbReference type="EMBL" id="MEO1758428.1"/>
    </source>
</evidence>
<dbReference type="Proteomes" id="UP001462961">
    <property type="component" value="Unassembled WGS sequence"/>
</dbReference>
<protein>
    <submittedName>
        <fullName evidence="2">Uncharacterized protein</fullName>
    </submittedName>
</protein>
<reference evidence="2 3" key="1">
    <citation type="journal article" date="2014" name="Genome Announc.">
        <title>Draft Genome Sequence of the Haloacid-Degrading Burkholderia caribensis Strain MBA4.</title>
        <authorList>
            <person name="Pan Y."/>
            <person name="Kong K.F."/>
            <person name="Tsang J.S."/>
        </authorList>
    </citation>
    <scope>NUCLEOTIDE SEQUENCE [LARGE SCALE GENOMIC DNA]</scope>
    <source>
        <strain evidence="2 3">852011</strain>
    </source>
</reference>
<dbReference type="EMBL" id="JAYLVJ010000054">
    <property type="protein sequence ID" value="MEO1758428.1"/>
    <property type="molecule type" value="Genomic_DNA"/>
</dbReference>
<evidence type="ECO:0000313" key="3">
    <source>
        <dbReference type="Proteomes" id="UP000509548"/>
    </source>
</evidence>
<dbReference type="EMBL" id="CP015958">
    <property type="protein sequence ID" value="QLB63039.1"/>
    <property type="molecule type" value="Genomic_DNA"/>
</dbReference>
<reference evidence="1 4" key="3">
    <citation type="submission" date="2024-01" db="EMBL/GenBank/DDBJ databases">
        <title>The diversity of rhizobia nodulating Mimosa spp. in eleven states of Brazil covering several biomes is determined by host plant, location, and edaphic factors.</title>
        <authorList>
            <person name="Rouws L."/>
            <person name="Barauna A."/>
            <person name="Beukes C."/>
            <person name="De Faria S.M."/>
            <person name="Gross E."/>
            <person name="Dos Reis Junior F.B."/>
            <person name="Simon M."/>
            <person name="Maluk M."/>
            <person name="Odee D.W."/>
            <person name="Kenicer G."/>
            <person name="Young J.P.W."/>
            <person name="Reis V.M."/>
            <person name="Zilli J."/>
            <person name="James E.K."/>
        </authorList>
    </citation>
    <scope>NUCLEOTIDE SEQUENCE [LARGE SCALE GENOMIC DNA]</scope>
    <source>
        <strain evidence="1 4">JHI1651</strain>
    </source>
</reference>
<organism evidence="2 3">
    <name type="scientific">Paraburkholderia caribensis</name>
    <dbReference type="NCBI Taxonomy" id="75105"/>
    <lineage>
        <taxon>Bacteria</taxon>
        <taxon>Pseudomonadati</taxon>
        <taxon>Pseudomonadota</taxon>
        <taxon>Betaproteobacteria</taxon>
        <taxon>Burkholderiales</taxon>
        <taxon>Burkholderiaceae</taxon>
        <taxon>Paraburkholderia</taxon>
    </lineage>
</organism>
<dbReference type="RefSeq" id="WP_060599686.1">
    <property type="nucleotide sequence ID" value="NZ_CADFFM010000030.1"/>
</dbReference>
<name>A0A9Q6S1V7_9BURK</name>